<keyword evidence="4" id="KW-0732">Signal</keyword>
<evidence type="ECO:0000256" key="8">
    <source>
        <dbReference type="RuleBase" id="RU003679"/>
    </source>
</evidence>
<evidence type="ECO:0000313" key="11">
    <source>
        <dbReference type="Proteomes" id="UP000826271"/>
    </source>
</evidence>
<dbReference type="FunFam" id="2.60.120.260:FF:000061">
    <property type="entry name" value="Beta-galactosidase"/>
    <property type="match status" value="1"/>
</dbReference>
<dbReference type="PROSITE" id="PS51257">
    <property type="entry name" value="PROKAR_LIPOPROTEIN"/>
    <property type="match status" value="1"/>
</dbReference>
<dbReference type="FunFam" id="2.60.120.740:FF:000002">
    <property type="entry name" value="Beta-galactosidase"/>
    <property type="match status" value="1"/>
</dbReference>
<dbReference type="Pfam" id="PF02140">
    <property type="entry name" value="SUEL_Lectin"/>
    <property type="match status" value="1"/>
</dbReference>
<dbReference type="Proteomes" id="UP000826271">
    <property type="component" value="Unassembled WGS sequence"/>
</dbReference>
<name>A0AAV6WT36_9LAMI</name>
<dbReference type="CDD" id="cd22842">
    <property type="entry name" value="Gal_Rha_Lectin_BGal"/>
    <property type="match status" value="1"/>
</dbReference>
<dbReference type="InterPro" id="IPR019801">
    <property type="entry name" value="Glyco_hydro_35_CS"/>
</dbReference>
<dbReference type="InterPro" id="IPR008979">
    <property type="entry name" value="Galactose-bd-like_sf"/>
</dbReference>
<dbReference type="InterPro" id="IPR017853">
    <property type="entry name" value="GH"/>
</dbReference>
<organism evidence="10 11">
    <name type="scientific">Buddleja alternifolia</name>
    <dbReference type="NCBI Taxonomy" id="168488"/>
    <lineage>
        <taxon>Eukaryota</taxon>
        <taxon>Viridiplantae</taxon>
        <taxon>Streptophyta</taxon>
        <taxon>Embryophyta</taxon>
        <taxon>Tracheophyta</taxon>
        <taxon>Spermatophyta</taxon>
        <taxon>Magnoliopsida</taxon>
        <taxon>eudicotyledons</taxon>
        <taxon>Gunneridae</taxon>
        <taxon>Pentapetalae</taxon>
        <taxon>asterids</taxon>
        <taxon>lamiids</taxon>
        <taxon>Lamiales</taxon>
        <taxon>Scrophulariaceae</taxon>
        <taxon>Buddlejeae</taxon>
        <taxon>Buddleja</taxon>
    </lineage>
</organism>
<evidence type="ECO:0000259" key="9">
    <source>
        <dbReference type="PROSITE" id="PS50228"/>
    </source>
</evidence>
<evidence type="ECO:0000256" key="5">
    <source>
        <dbReference type="ARBA" id="ARBA00022801"/>
    </source>
</evidence>
<evidence type="ECO:0000256" key="3">
    <source>
        <dbReference type="ARBA" id="ARBA00012756"/>
    </source>
</evidence>
<dbReference type="AlphaFoldDB" id="A0AAV6WT36"/>
<dbReference type="InterPro" id="IPR000922">
    <property type="entry name" value="Lectin_gal-bd_dom"/>
</dbReference>
<dbReference type="InterPro" id="IPR048913">
    <property type="entry name" value="BetaGal_gal-bd"/>
</dbReference>
<dbReference type="PRINTS" id="PR00742">
    <property type="entry name" value="GLHYDRLASE35"/>
</dbReference>
<comment type="caution">
    <text evidence="10">The sequence shown here is derived from an EMBL/GenBank/DDBJ whole genome shotgun (WGS) entry which is preliminary data.</text>
</comment>
<evidence type="ECO:0000256" key="6">
    <source>
        <dbReference type="ARBA" id="ARBA00023295"/>
    </source>
</evidence>
<dbReference type="GO" id="GO:0004565">
    <property type="term" value="F:beta-galactosidase activity"/>
    <property type="evidence" value="ECO:0007669"/>
    <property type="project" value="UniProtKB-EC"/>
</dbReference>
<evidence type="ECO:0000256" key="4">
    <source>
        <dbReference type="ARBA" id="ARBA00022729"/>
    </source>
</evidence>
<dbReference type="PROSITE" id="PS01182">
    <property type="entry name" value="GLYCOSYL_HYDROL_F35"/>
    <property type="match status" value="1"/>
</dbReference>
<evidence type="ECO:0000256" key="1">
    <source>
        <dbReference type="ARBA" id="ARBA00001412"/>
    </source>
</evidence>
<dbReference type="Pfam" id="PF21467">
    <property type="entry name" value="BetaGal_gal-bd"/>
    <property type="match status" value="2"/>
</dbReference>
<dbReference type="InterPro" id="IPR001944">
    <property type="entry name" value="Glycoside_Hdrlase_35"/>
</dbReference>
<feature type="domain" description="SUEL-type lectin" evidence="9">
    <location>
        <begin position="756"/>
        <end position="842"/>
    </location>
</feature>
<dbReference type="Gene3D" id="3.20.20.80">
    <property type="entry name" value="Glycosidases"/>
    <property type="match status" value="1"/>
</dbReference>
<dbReference type="GO" id="GO:0005975">
    <property type="term" value="P:carbohydrate metabolic process"/>
    <property type="evidence" value="ECO:0007669"/>
    <property type="project" value="InterPro"/>
</dbReference>
<dbReference type="InterPro" id="IPR041392">
    <property type="entry name" value="GHD"/>
</dbReference>
<dbReference type="Gene3D" id="2.60.120.740">
    <property type="match status" value="1"/>
</dbReference>
<protein>
    <recommendedName>
        <fullName evidence="3 7">Beta-galactosidase</fullName>
        <ecNumber evidence="3 7">3.2.1.23</ecNumber>
    </recommendedName>
</protein>
<evidence type="ECO:0000313" key="10">
    <source>
        <dbReference type="EMBL" id="KAG8373239.1"/>
    </source>
</evidence>
<keyword evidence="11" id="KW-1185">Reference proteome</keyword>
<sequence>MRINLVSKWVLWVSILVFLGCGLLVQCSVTYDRKAIVINGQRRILISGSIHYPRSTPEMWEDLINKAKEGGVDVIETYVFWNVHEPSPGKYNFEGRYDLVRFVKTIHKAGLYAHLRIGPYVCAEWNFGGFPVWLKYVPGISFRTDNEPFKMAMKGFTEKIVNLMKSEKLYESQGGPIILSQIENEYGPQAKALGAPGHQYATWAANMAVGLDTGVPWVMCKEEDAPDPVINTCNGFYCDAFSPNKPYKPTIWTEAWSGWFSEFGGPIHNRPAQDLAFAVARFIQKGGSFVNYYMYHGGTNFGRSAGGPFITTSYDYDAPLDEYGLIREPKYGHLKELHRAVKLCEKSLVSADPTVTSLGNFQQAYVYSSKSGDCAAFLSNFDTKSAVKVMFNNMHYNLPPWSISILPDCRNVVYNTAKVGVQTSQMEMLPSNAEIFSWETYNEDLSSLDDSSAFSTLGLLEQINVTRDASDYLWYTTSVNIGSSESFLRGGELPTLIVQSTGHALHVFVNGELSGSAFGTRENRRVTFKEKVNLRPGSNKIGLLSVAVGLPNVGGHYETWSTGVTGPVALLGLDQGKWDLSWAKWTYQVGLKGEAMNLISENSISSVDWMQGSLIAQRQQPLTWHKAYFNAPNGDEPLALDMSSMGKGQVWVNGQSLGRYWTAYAAGNCNGCSYVGSFRPPKCQSGCGQPTQKWYHLPRSWLKPTQNLVVLFEELGGDPTRITLVKRSMTSVCADVAEYHPNIKNWQIESYGKPEEFHKPKVHLRCGAGQSISSIKFASFGTPLGTCGSFQQGTCHAPTSYAILEKKCIGQQRCSVAISNNNFGHDPCPNVLKRLSVEAICAPVH</sequence>
<dbReference type="SUPFAM" id="SSF51445">
    <property type="entry name" value="(Trans)glycosidases"/>
    <property type="match status" value="1"/>
</dbReference>
<dbReference type="EMBL" id="WHWC01000011">
    <property type="protein sequence ID" value="KAG8373239.1"/>
    <property type="molecule type" value="Genomic_DNA"/>
</dbReference>
<dbReference type="InterPro" id="IPR031330">
    <property type="entry name" value="Gly_Hdrlase_35_cat"/>
</dbReference>
<dbReference type="Gene3D" id="2.60.120.260">
    <property type="entry name" value="Galactose-binding domain-like"/>
    <property type="match status" value="1"/>
</dbReference>
<evidence type="ECO:0000256" key="2">
    <source>
        <dbReference type="ARBA" id="ARBA00009809"/>
    </source>
</evidence>
<keyword evidence="5 7" id="KW-0378">Hydrolase</keyword>
<dbReference type="SUPFAM" id="SSF49785">
    <property type="entry name" value="Galactose-binding domain-like"/>
    <property type="match status" value="2"/>
</dbReference>
<dbReference type="PANTHER" id="PTHR23421">
    <property type="entry name" value="BETA-GALACTOSIDASE RELATED"/>
    <property type="match status" value="1"/>
</dbReference>
<dbReference type="PROSITE" id="PS50228">
    <property type="entry name" value="SUEL_LECTIN"/>
    <property type="match status" value="1"/>
</dbReference>
<evidence type="ECO:0000256" key="7">
    <source>
        <dbReference type="RuleBase" id="RU000675"/>
    </source>
</evidence>
<comment type="catalytic activity">
    <reaction evidence="1 7">
        <text>Hydrolysis of terminal non-reducing beta-D-galactose residues in beta-D-galactosides.</text>
        <dbReference type="EC" id="3.2.1.23"/>
    </reaction>
</comment>
<dbReference type="InterPro" id="IPR043159">
    <property type="entry name" value="Lectin_gal-bd_sf"/>
</dbReference>
<dbReference type="GO" id="GO:0030246">
    <property type="term" value="F:carbohydrate binding"/>
    <property type="evidence" value="ECO:0007669"/>
    <property type="project" value="InterPro"/>
</dbReference>
<dbReference type="Pfam" id="PF17834">
    <property type="entry name" value="GHD"/>
    <property type="match status" value="1"/>
</dbReference>
<comment type="similarity">
    <text evidence="2 8">Belongs to the glycosyl hydrolase 35 family.</text>
</comment>
<accession>A0AAV6WT36</accession>
<dbReference type="Pfam" id="PF01301">
    <property type="entry name" value="Glyco_hydro_35"/>
    <property type="match status" value="1"/>
</dbReference>
<keyword evidence="6 7" id="KW-0326">Glycosidase</keyword>
<dbReference type="EC" id="3.2.1.23" evidence="3 7"/>
<gene>
    <name evidence="10" type="ORF">BUALT_Bualt11G0003000</name>
</gene>
<dbReference type="GO" id="GO:0009505">
    <property type="term" value="C:plant-type cell wall"/>
    <property type="evidence" value="ECO:0007669"/>
    <property type="project" value="UniProtKB-ARBA"/>
</dbReference>
<proteinExistence type="inferred from homology"/>
<dbReference type="FunFam" id="2.60.120.260:FF:000142">
    <property type="entry name" value="Beta-galactosidase"/>
    <property type="match status" value="1"/>
</dbReference>
<reference evidence="10" key="1">
    <citation type="submission" date="2019-10" db="EMBL/GenBank/DDBJ databases">
        <authorList>
            <person name="Zhang R."/>
            <person name="Pan Y."/>
            <person name="Wang J."/>
            <person name="Ma R."/>
            <person name="Yu S."/>
        </authorList>
    </citation>
    <scope>NUCLEOTIDE SEQUENCE</scope>
    <source>
        <strain evidence="10">LA-IB0</strain>
        <tissue evidence="10">Leaf</tissue>
    </source>
</reference>
<dbReference type="FunFam" id="3.20.20.80:FF:000021">
    <property type="entry name" value="Beta-galactosidase"/>
    <property type="match status" value="1"/>
</dbReference>
<dbReference type="FunFam" id="2.60.120.260:FF:000076">
    <property type="entry name" value="Beta-galactosidase"/>
    <property type="match status" value="1"/>
</dbReference>